<comment type="caution">
    <text evidence="11">The sequence shown here is derived from an EMBL/GenBank/DDBJ whole genome shotgun (WGS) entry which is preliminary data.</text>
</comment>
<dbReference type="Gene3D" id="1.10.510.10">
    <property type="entry name" value="Transferase(Phosphotransferase) domain 1"/>
    <property type="match status" value="1"/>
</dbReference>
<keyword evidence="2" id="KW-0808">Transferase</keyword>
<evidence type="ECO:0000256" key="1">
    <source>
        <dbReference type="ARBA" id="ARBA00012513"/>
    </source>
</evidence>
<dbReference type="SMART" id="SM00220">
    <property type="entry name" value="S_TKc"/>
    <property type="match status" value="1"/>
</dbReference>
<organism evidence="11 12">
    <name type="scientific">Herpetosiphon gulosus</name>
    <dbReference type="NCBI Taxonomy" id="1973496"/>
    <lineage>
        <taxon>Bacteria</taxon>
        <taxon>Bacillati</taxon>
        <taxon>Chloroflexota</taxon>
        <taxon>Chloroflexia</taxon>
        <taxon>Herpetosiphonales</taxon>
        <taxon>Herpetosiphonaceae</taxon>
        <taxon>Herpetosiphon</taxon>
    </lineage>
</organism>
<dbReference type="Proteomes" id="UP001428290">
    <property type="component" value="Unassembled WGS sequence"/>
</dbReference>
<feature type="compositionally biased region" description="Polar residues" evidence="8">
    <location>
        <begin position="544"/>
        <end position="557"/>
    </location>
</feature>
<keyword evidence="12" id="KW-1185">Reference proteome</keyword>
<keyword evidence="9" id="KW-0472">Membrane</keyword>
<feature type="compositionally biased region" description="Low complexity" evidence="8">
    <location>
        <begin position="558"/>
        <end position="574"/>
    </location>
</feature>
<feature type="compositionally biased region" description="Basic and acidic residues" evidence="8">
    <location>
        <begin position="309"/>
        <end position="318"/>
    </location>
</feature>
<dbReference type="InterPro" id="IPR011009">
    <property type="entry name" value="Kinase-like_dom_sf"/>
</dbReference>
<protein>
    <recommendedName>
        <fullName evidence="1">non-specific serine/threonine protein kinase</fullName>
        <ecNumber evidence="1">2.7.11.1</ecNumber>
    </recommendedName>
</protein>
<evidence type="ECO:0000256" key="6">
    <source>
        <dbReference type="ARBA" id="ARBA00022840"/>
    </source>
</evidence>
<dbReference type="EC" id="2.7.11.1" evidence="1"/>
<feature type="compositionally biased region" description="Low complexity" evidence="8">
    <location>
        <begin position="607"/>
        <end position="656"/>
    </location>
</feature>
<dbReference type="PANTHER" id="PTHR43289">
    <property type="entry name" value="MITOGEN-ACTIVATED PROTEIN KINASE KINASE KINASE 20-RELATED"/>
    <property type="match status" value="1"/>
</dbReference>
<dbReference type="Gene3D" id="4.10.1080.10">
    <property type="entry name" value="TSP type-3 repeat"/>
    <property type="match status" value="1"/>
</dbReference>
<feature type="region of interest" description="Disordered" evidence="8">
    <location>
        <begin position="289"/>
        <end position="319"/>
    </location>
</feature>
<evidence type="ECO:0000259" key="10">
    <source>
        <dbReference type="PROSITE" id="PS50011"/>
    </source>
</evidence>
<dbReference type="InterPro" id="IPR003367">
    <property type="entry name" value="Thrombospondin_3-like_rpt"/>
</dbReference>
<dbReference type="PROSITE" id="PS00108">
    <property type="entry name" value="PROTEIN_KINASE_ST"/>
    <property type="match status" value="1"/>
</dbReference>
<sequence length="743" mass="77475">MESFEHTQLGEYTLQDEIGRGGMALVYHAQHPDYGSVAFKVLPPYFAHDTDTLRRFMLEARAIRELHHPHIVQLYEASDIPDPNNTRQRIHYIAMEFIGGGTLSERLHTQPRQQLNPTIEMGLHIGSALDYAHRKQFIHRDIKPSNILYRHDGHAVLADFGIARVSNEARMTKTGGFAGTVAYTAPEIAEGQIADARSDIYALGLILYEALAGKNPYANMHANIAVALSKIISTPLPPLRELAPHVPPLTAQIIERATAKDPERRFENMSDFVEALKQAKFGRSATKPDVQLNAHGKPMIPIARPGGSRTERSSEGDSTRTQVFNPVVGAVSAVNVPVSQPNQGLAGPASGANMALPVEGSQIYTPPAVSGPNSHINQPLSGVNQPLSGANQPLPMAGGSQVNAALPNDGTQIYTPESVGAPSGTNMALTGESTQMYAPMSGVNQPMSGVNQPLTGQNPLRGPSSRPNRTVNARPIEVARPGTAVNQNLGPNSQPNLGFDGGSGTFAVNRPNNNKKKALIAGIGGGILGLVLIGVYMLSSSNAGNTTDNNGTSSAIVTTDGGATATSGSASEGTPIGTQPVVVVDPGVATSTLAPTPENSPTPEPTDTPVATATSNAVVATTRPQSPTPRPRATNVAPTAPQATTVPPTNTPAPIDSDGDGVADDSDPCPNVAGPNGGCPAPTDVPQPTAIPDSDGDTIPDNVDNCPTEPGDPSRNGCPKPPPTNTPRPPTSPPLPPTPVTGP</sequence>
<dbReference type="InterPro" id="IPR017441">
    <property type="entry name" value="Protein_kinase_ATP_BS"/>
</dbReference>
<dbReference type="Pfam" id="PF00069">
    <property type="entry name" value="Pkinase"/>
    <property type="match status" value="1"/>
</dbReference>
<proteinExistence type="predicted"/>
<name>A0ABP9X555_9CHLR</name>
<dbReference type="PANTHER" id="PTHR43289:SF6">
    <property type="entry name" value="SERINE_THREONINE-PROTEIN KINASE NEKL-3"/>
    <property type="match status" value="1"/>
</dbReference>
<dbReference type="InterPro" id="IPR008271">
    <property type="entry name" value="Ser/Thr_kinase_AS"/>
</dbReference>
<evidence type="ECO:0000256" key="7">
    <source>
        <dbReference type="PROSITE-ProRule" id="PRU10141"/>
    </source>
</evidence>
<keyword evidence="5 11" id="KW-0418">Kinase</keyword>
<evidence type="ECO:0000256" key="9">
    <source>
        <dbReference type="SAM" id="Phobius"/>
    </source>
</evidence>
<dbReference type="CDD" id="cd14014">
    <property type="entry name" value="STKc_PknB_like"/>
    <property type="match status" value="1"/>
</dbReference>
<dbReference type="SUPFAM" id="SSF103647">
    <property type="entry name" value="TSP type-3 repeat"/>
    <property type="match status" value="1"/>
</dbReference>
<dbReference type="EMBL" id="BAABRU010000019">
    <property type="protein sequence ID" value="GAA5530494.1"/>
    <property type="molecule type" value="Genomic_DNA"/>
</dbReference>
<feature type="region of interest" description="Disordered" evidence="8">
    <location>
        <begin position="544"/>
        <end position="743"/>
    </location>
</feature>
<feature type="compositionally biased region" description="Acidic residues" evidence="8">
    <location>
        <begin position="657"/>
        <end position="667"/>
    </location>
</feature>
<dbReference type="SUPFAM" id="SSF56112">
    <property type="entry name" value="Protein kinase-like (PK-like)"/>
    <property type="match status" value="1"/>
</dbReference>
<evidence type="ECO:0000313" key="11">
    <source>
        <dbReference type="EMBL" id="GAA5530494.1"/>
    </source>
</evidence>
<evidence type="ECO:0000313" key="12">
    <source>
        <dbReference type="Proteomes" id="UP001428290"/>
    </source>
</evidence>
<keyword evidence="3" id="KW-0732">Signal</keyword>
<evidence type="ECO:0000256" key="3">
    <source>
        <dbReference type="ARBA" id="ARBA00022729"/>
    </source>
</evidence>
<dbReference type="InterPro" id="IPR028974">
    <property type="entry name" value="TSP_type-3_rpt"/>
</dbReference>
<keyword evidence="6 7" id="KW-0067">ATP-binding</keyword>
<evidence type="ECO:0000256" key="8">
    <source>
        <dbReference type="SAM" id="MobiDB-lite"/>
    </source>
</evidence>
<reference evidence="11 12" key="1">
    <citation type="submission" date="2024-02" db="EMBL/GenBank/DDBJ databases">
        <title>Herpetosiphon gulosus NBRC 112829.</title>
        <authorList>
            <person name="Ichikawa N."/>
            <person name="Katano-Makiyama Y."/>
            <person name="Hidaka K."/>
        </authorList>
    </citation>
    <scope>NUCLEOTIDE SEQUENCE [LARGE SCALE GENOMIC DNA]</scope>
    <source>
        <strain evidence="11 12">NBRC 112829</strain>
    </source>
</reference>
<keyword evidence="9" id="KW-1133">Transmembrane helix</keyword>
<dbReference type="GO" id="GO:0016301">
    <property type="term" value="F:kinase activity"/>
    <property type="evidence" value="ECO:0007669"/>
    <property type="project" value="UniProtKB-KW"/>
</dbReference>
<evidence type="ECO:0000256" key="4">
    <source>
        <dbReference type="ARBA" id="ARBA00022741"/>
    </source>
</evidence>
<feature type="domain" description="Protein kinase" evidence="10">
    <location>
        <begin position="12"/>
        <end position="281"/>
    </location>
</feature>
<dbReference type="RefSeq" id="WP_345724091.1">
    <property type="nucleotide sequence ID" value="NZ_BAABRU010000019.1"/>
</dbReference>
<keyword evidence="9" id="KW-0812">Transmembrane</keyword>
<keyword evidence="4 7" id="KW-0547">Nucleotide-binding</keyword>
<dbReference type="InterPro" id="IPR000719">
    <property type="entry name" value="Prot_kinase_dom"/>
</dbReference>
<evidence type="ECO:0000256" key="5">
    <source>
        <dbReference type="ARBA" id="ARBA00022777"/>
    </source>
</evidence>
<dbReference type="Gene3D" id="3.30.200.20">
    <property type="entry name" value="Phosphorylase Kinase, domain 1"/>
    <property type="match status" value="1"/>
</dbReference>
<feature type="transmembrane region" description="Helical" evidence="9">
    <location>
        <begin position="518"/>
        <end position="538"/>
    </location>
</feature>
<dbReference type="Pfam" id="PF02412">
    <property type="entry name" value="TSP_3"/>
    <property type="match status" value="2"/>
</dbReference>
<feature type="binding site" evidence="7">
    <location>
        <position position="40"/>
    </location>
    <ligand>
        <name>ATP</name>
        <dbReference type="ChEBI" id="CHEBI:30616"/>
    </ligand>
</feature>
<accession>A0ABP9X555</accession>
<feature type="compositionally biased region" description="Pro residues" evidence="8">
    <location>
        <begin position="719"/>
        <end position="743"/>
    </location>
</feature>
<dbReference type="PROSITE" id="PS00107">
    <property type="entry name" value="PROTEIN_KINASE_ATP"/>
    <property type="match status" value="1"/>
</dbReference>
<dbReference type="PROSITE" id="PS50011">
    <property type="entry name" value="PROTEIN_KINASE_DOM"/>
    <property type="match status" value="1"/>
</dbReference>
<evidence type="ECO:0000256" key="2">
    <source>
        <dbReference type="ARBA" id="ARBA00022679"/>
    </source>
</evidence>
<gene>
    <name evidence="11" type="primary">pknD_23</name>
    <name evidence="11" type="ORF">Hgul01_04313</name>
</gene>